<feature type="transmembrane region" description="Helical" evidence="1">
    <location>
        <begin position="101"/>
        <end position="119"/>
    </location>
</feature>
<accession>A0A1I7WJ59</accession>
<evidence type="ECO:0000259" key="2">
    <source>
        <dbReference type="Pfam" id="PF19432"/>
    </source>
</evidence>
<name>A0A1I7WJ59_HETBA</name>
<dbReference type="GO" id="GO:0006898">
    <property type="term" value="P:receptor-mediated endocytosis"/>
    <property type="evidence" value="ECO:0007669"/>
    <property type="project" value="TreeGrafter"/>
</dbReference>
<feature type="transmembrane region" description="Helical" evidence="1">
    <location>
        <begin position="184"/>
        <end position="202"/>
    </location>
</feature>
<evidence type="ECO:0000313" key="3">
    <source>
        <dbReference type="Proteomes" id="UP000095283"/>
    </source>
</evidence>
<keyword evidence="1" id="KW-0812">Transmembrane</keyword>
<feature type="transmembrane region" description="Helical" evidence="1">
    <location>
        <begin position="290"/>
        <end position="310"/>
    </location>
</feature>
<dbReference type="InterPro" id="IPR045802">
    <property type="entry name" value="GRV2/DNAJC13_N"/>
</dbReference>
<keyword evidence="1" id="KW-0472">Membrane</keyword>
<evidence type="ECO:0000313" key="4">
    <source>
        <dbReference type="WBParaSite" id="Hba_05052"/>
    </source>
</evidence>
<dbReference type="PANTHER" id="PTHR36983">
    <property type="entry name" value="DNAJ HOMOLOG SUBFAMILY C MEMBER 13"/>
    <property type="match status" value="1"/>
</dbReference>
<dbReference type="InterPro" id="IPR044978">
    <property type="entry name" value="GRV2/DNAJC13"/>
</dbReference>
<dbReference type="WBParaSite" id="Hba_05052">
    <property type="protein sequence ID" value="Hba_05052"/>
    <property type="gene ID" value="Hba_05052"/>
</dbReference>
<dbReference type="GO" id="GO:2000641">
    <property type="term" value="P:regulation of early endosome to late endosome transport"/>
    <property type="evidence" value="ECO:0007669"/>
    <property type="project" value="InterPro"/>
</dbReference>
<dbReference type="GO" id="GO:0007032">
    <property type="term" value="P:endosome organization"/>
    <property type="evidence" value="ECO:0007669"/>
    <property type="project" value="InterPro"/>
</dbReference>
<feature type="domain" description="DnaJ homologue subfamily C GRV2/DNAJC13 N-terminal" evidence="2">
    <location>
        <begin position="24"/>
        <end position="106"/>
    </location>
</feature>
<dbReference type="AlphaFoldDB" id="A0A1I7WJ59"/>
<dbReference type="GO" id="GO:0010008">
    <property type="term" value="C:endosome membrane"/>
    <property type="evidence" value="ECO:0007669"/>
    <property type="project" value="TreeGrafter"/>
</dbReference>
<protein>
    <submittedName>
        <fullName evidence="4">RME-8_N domain-containing protein</fullName>
    </submittedName>
</protein>
<reference evidence="4" key="1">
    <citation type="submission" date="2016-11" db="UniProtKB">
        <authorList>
            <consortium name="WormBaseParasite"/>
        </authorList>
    </citation>
    <scope>IDENTIFICATION</scope>
</reference>
<proteinExistence type="predicted"/>
<dbReference type="Pfam" id="PF19432">
    <property type="entry name" value="RME-8_N"/>
    <property type="match status" value="1"/>
</dbReference>
<feature type="transmembrane region" description="Helical" evidence="1">
    <location>
        <begin position="222"/>
        <end position="240"/>
    </location>
</feature>
<sequence>MQEINLGAWHWLVGDNLDVGLSYSPSMTIVKGAGMVMRAIIEESDVETSKAMQMLALTEGAFLTHLHMSLLSTGRDLRASYISLGHLIGLWIADNQPANDLLSRSLVSIIFLIYIIYPFKFQLNIHFYIAKFDHFKHAIEGELRSLVNEKEQTSLDVPISWNHTEFQVFLLSKLALNKENVRELIVAQLLPLLVDLAVLAHLHVQRAKIQNQVVIIKKSSMFIALESLISYIMLGAILSKKLLYMFLTSPIDSRQMLSGLYIYIYISYSIMIHFLFLLNLTIVFAYCCNIYFSIVIFIFSIIHVFIMILFQVCEHICNCLSTASRFEACRQRIAEMPTIFKNISQLLQFSVCGDEEIFCIYFGRNEASFDNNMLTVYAKELIVGDIFVRIYNEQATFTQSDRYLINICCSTNGNKLSSVEKVLMCLTALANLITANSANVKLEEKGKFFDVV</sequence>
<evidence type="ECO:0000256" key="1">
    <source>
        <dbReference type="SAM" id="Phobius"/>
    </source>
</evidence>
<dbReference type="PANTHER" id="PTHR36983:SF2">
    <property type="entry name" value="DNAJ HOMOLOG SUBFAMILY C MEMBER 13"/>
    <property type="match status" value="1"/>
</dbReference>
<keyword evidence="3" id="KW-1185">Reference proteome</keyword>
<dbReference type="Proteomes" id="UP000095283">
    <property type="component" value="Unplaced"/>
</dbReference>
<keyword evidence="1" id="KW-1133">Transmembrane helix</keyword>
<organism evidence="3 4">
    <name type="scientific">Heterorhabditis bacteriophora</name>
    <name type="common">Entomopathogenic nematode worm</name>
    <dbReference type="NCBI Taxonomy" id="37862"/>
    <lineage>
        <taxon>Eukaryota</taxon>
        <taxon>Metazoa</taxon>
        <taxon>Ecdysozoa</taxon>
        <taxon>Nematoda</taxon>
        <taxon>Chromadorea</taxon>
        <taxon>Rhabditida</taxon>
        <taxon>Rhabditina</taxon>
        <taxon>Rhabditomorpha</taxon>
        <taxon>Strongyloidea</taxon>
        <taxon>Heterorhabditidae</taxon>
        <taxon>Heterorhabditis</taxon>
    </lineage>
</organism>
<feature type="transmembrane region" description="Helical" evidence="1">
    <location>
        <begin position="260"/>
        <end position="278"/>
    </location>
</feature>